<gene>
    <name evidence="1" type="ORF">HPB47_015998</name>
</gene>
<accession>A0AC60QS39</accession>
<protein>
    <submittedName>
        <fullName evidence="1">Uncharacterized protein</fullName>
    </submittedName>
</protein>
<dbReference type="EMBL" id="JABSTQ010004726">
    <property type="protein sequence ID" value="KAG0441250.1"/>
    <property type="molecule type" value="Genomic_DNA"/>
</dbReference>
<reference evidence="1 2" key="1">
    <citation type="journal article" date="2020" name="Cell">
        <title>Large-Scale Comparative Analyses of Tick Genomes Elucidate Their Genetic Diversity and Vector Capacities.</title>
        <authorList>
            <consortium name="Tick Genome and Microbiome Consortium (TIGMIC)"/>
            <person name="Jia N."/>
            <person name="Wang J."/>
            <person name="Shi W."/>
            <person name="Du L."/>
            <person name="Sun Y."/>
            <person name="Zhan W."/>
            <person name="Jiang J.F."/>
            <person name="Wang Q."/>
            <person name="Zhang B."/>
            <person name="Ji P."/>
            <person name="Bell-Sakyi L."/>
            <person name="Cui X.M."/>
            <person name="Yuan T.T."/>
            <person name="Jiang B.G."/>
            <person name="Yang W.F."/>
            <person name="Lam T.T."/>
            <person name="Chang Q.C."/>
            <person name="Ding S.J."/>
            <person name="Wang X.J."/>
            <person name="Zhu J.G."/>
            <person name="Ruan X.D."/>
            <person name="Zhao L."/>
            <person name="Wei J.T."/>
            <person name="Ye R.Z."/>
            <person name="Que T.C."/>
            <person name="Du C.H."/>
            <person name="Zhou Y.H."/>
            <person name="Cheng J.X."/>
            <person name="Dai P.F."/>
            <person name="Guo W.B."/>
            <person name="Han X.H."/>
            <person name="Huang E.J."/>
            <person name="Li L.F."/>
            <person name="Wei W."/>
            <person name="Gao Y.C."/>
            <person name="Liu J.Z."/>
            <person name="Shao H.Z."/>
            <person name="Wang X."/>
            <person name="Wang C.C."/>
            <person name="Yang T.C."/>
            <person name="Huo Q.B."/>
            <person name="Li W."/>
            <person name="Chen H.Y."/>
            <person name="Chen S.E."/>
            <person name="Zhou L.G."/>
            <person name="Ni X.B."/>
            <person name="Tian J.H."/>
            <person name="Sheng Y."/>
            <person name="Liu T."/>
            <person name="Pan Y.S."/>
            <person name="Xia L.Y."/>
            <person name="Li J."/>
            <person name="Zhao F."/>
            <person name="Cao W.C."/>
        </authorList>
    </citation>
    <scope>NUCLEOTIDE SEQUENCE [LARGE SCALE GENOMIC DNA]</scope>
    <source>
        <strain evidence="1">Iper-2018</strain>
    </source>
</reference>
<keyword evidence="2" id="KW-1185">Reference proteome</keyword>
<evidence type="ECO:0000313" key="2">
    <source>
        <dbReference type="Proteomes" id="UP000805193"/>
    </source>
</evidence>
<comment type="caution">
    <text evidence="1">The sequence shown here is derived from an EMBL/GenBank/DDBJ whole genome shotgun (WGS) entry which is preliminary data.</text>
</comment>
<proteinExistence type="predicted"/>
<dbReference type="Proteomes" id="UP000805193">
    <property type="component" value="Unassembled WGS sequence"/>
</dbReference>
<evidence type="ECO:0000313" key="1">
    <source>
        <dbReference type="EMBL" id="KAG0441250.1"/>
    </source>
</evidence>
<sequence>MSELTPEELRKRRLARLAGTVSDAPAVRGSRAPEEDGTPEEAVAGAAACSRSELWESPHQDPCKRPKAQPETAPDSSATAKACPMESESGDVHMQTVDTDNDSCEKSFLSQLDVDSGIENMEVDELERRDSIKHRESKETVEEQVQACLGRVFQARWCPSVATPSEAVAVALPQTEAACFQLQSGRTFSLPAPVVGVSPERSVADSAADRGAETSREESECPALEHLFACYARVALEERNAPKRCSEHPLRELLSEVRAQCVHFALLLLKGTLFGPWSPCKRSLLLSPLLKQSLPRGFLQEMMCVAHQDQTCFAQVFGPLLQGLVQRMRQCSLLTDSFKAPLQALVELCDLRCPPSSARPFCDLMVQDPLWLPQPVSAATGKEVARLSLLGPFLGLSVFAEDDARIVNAYYLQSAMSSENMHFVNKSLQSMLEFARIQMHHVFRALLMNAGSREKVLGYIASVLRANEKRSQLQVNERLVATDGFMLNLMVVLQMLAVKVKPDKVDPYYPFHPASRVDISGDTRLRMTAQEAEQFSQELRAREGKQWCDEAPKFPTECLFLALQCAHLGLSPALGRYGRRLRAIRDLQRMAQEMAAAQPLWEHLPNAERNRRLIRKWRAQAKKISKSKACADAGLLDLQLLGRCLGFYNQVASVLLKVLETTSPTEVPQLFAAYPEWYIEDIADFLLFAIQYQPSSMESQAGPLAQLLGWLLCCPQWLSNPYLGAKLVEVLFCASPLVQPPGSACGFSAAVLGLPLAQSTMGPALMRFYTDVESTGAASEFYDKFTIRYHISILLKSLWESPRHKEAILKEAAQGRQFVRFVNMLMNDTTFLLDESLESLKRIHQTQEEARDVEAWARLGAEAQQARQRQLSQDERQCRSYLTLARETVDMLHYLTADVPEPFLRPELVDRLAAMLNFNLQQLCGPRCKDLKVQQPEKYGWEPRRLLDQLTDMYLHLDCPPFLQAVGRDERSYRASLFQDAGARMRKAHVKTRPQLEQFEQLAARIERSLAEARQRQVDYGDAPDEFRGECLLAGRVSVPTVLADVVIPPERYHLGRREGPSTNSVGWFGSRIFCQTNEMSTIVFHVSH</sequence>
<name>A0AC60QS39_IXOPE</name>
<organism evidence="1 2">
    <name type="scientific">Ixodes persulcatus</name>
    <name type="common">Taiga tick</name>
    <dbReference type="NCBI Taxonomy" id="34615"/>
    <lineage>
        <taxon>Eukaryota</taxon>
        <taxon>Metazoa</taxon>
        <taxon>Ecdysozoa</taxon>
        <taxon>Arthropoda</taxon>
        <taxon>Chelicerata</taxon>
        <taxon>Arachnida</taxon>
        <taxon>Acari</taxon>
        <taxon>Parasitiformes</taxon>
        <taxon>Ixodida</taxon>
        <taxon>Ixodoidea</taxon>
        <taxon>Ixodidae</taxon>
        <taxon>Ixodinae</taxon>
        <taxon>Ixodes</taxon>
    </lineage>
</organism>